<keyword evidence="16" id="KW-1185">Reference proteome</keyword>
<sequence>MNKAIPALVSAALVTPLSSSPVKAQEHLALEEILVTASRRVESLQEVAMSVSAFSTDFLQNTGVNGLAALEEYTPNLKITPGGTDSNATSIRIRGIGSMGTNAGIDPSVGVFIDGIYQGRAGMSIGDLVDIERVEVLRGPQGTLYGKNTAAGAISVISKQPGGEFEAFAEVTYDSNDKGELRGMLNLPLGDSPHALRMSAFAANGDHLYKNTFTGRGTNDVNKYGGRARVLFDLEGDSSTEGFGQFILTLDYTKEDTDCCALATIGYEGLSTLNSPTTAIPTAQLQQELGMNAAGRYILQYKTLEDGAGFSPPAADSFDDDYWFDAPVYNKVDIGGAALEWNRDLANDSTITFINAWRFYQSDSAYDGDFTAYDAVIGTTDIDLDQFSSELRITSGGGETFDYQGGLYAYVSDMDSVGTFEQGELLVDSIFVIPNTDLTMGVFFPDGTLNTDTNNYKTTSYAAFGQVVWNMTEALSATLGLRYTYERKERSGSQITDPESFLDIPPVAGPDTHYDNSRSDSAVSPSLNVRYFFNPDVMGYASVSRGFKSGGFDQRRLVQGEAGEFDEEIATSYELGWKTTFANRRLRFNGTLFLVNYDDFQSQSFDGASVRVTNAGDLQSYGSELELIFLPVSNMTLGSAIGYNKAEYDSFDNGQCTVTQAFQQYYVIEGAQSGSPSTSAVCTQDLAGHRLDNAPEWNISSFLQYYRDVGSTLAATARLEHSYIDEFYLDQDLDEHLKNDAVNLVNLRLSLSNLSRDWEVSVWGRNLLDEEYYSWGLDTPTIGGYTGAVAPGAYYGVTLRYFH</sequence>
<accession>A0A4R5LU02</accession>
<dbReference type="Pfam" id="PF00593">
    <property type="entry name" value="TonB_dep_Rec_b-barrel"/>
    <property type="match status" value="1"/>
</dbReference>
<dbReference type="PANTHER" id="PTHR32552:SF81">
    <property type="entry name" value="TONB-DEPENDENT OUTER MEMBRANE RECEPTOR"/>
    <property type="match status" value="1"/>
</dbReference>
<keyword evidence="3 11" id="KW-1134">Transmembrane beta strand</keyword>
<dbReference type="InterPro" id="IPR036942">
    <property type="entry name" value="Beta-barrel_TonB_sf"/>
</dbReference>
<feature type="domain" description="TonB-dependent receptor plug" evidence="14">
    <location>
        <begin position="44"/>
        <end position="153"/>
    </location>
</feature>
<comment type="subcellular location">
    <subcellularLocation>
        <location evidence="1 11">Cell outer membrane</location>
        <topology evidence="1 11">Multi-pass membrane protein</topology>
    </subcellularLocation>
</comment>
<evidence type="ECO:0000259" key="14">
    <source>
        <dbReference type="Pfam" id="PF07715"/>
    </source>
</evidence>
<keyword evidence="5 11" id="KW-0812">Transmembrane</keyword>
<evidence type="ECO:0000256" key="12">
    <source>
        <dbReference type="RuleBase" id="RU003357"/>
    </source>
</evidence>
<reference evidence="15 16" key="1">
    <citation type="submission" date="2019-03" db="EMBL/GenBank/DDBJ databases">
        <title>Seongchinamella monodicae gen. nov., sp. nov., a novel member of the Gammaproteobacteria isolated from a tidal mudflat of beach.</title>
        <authorList>
            <person name="Yang H.G."/>
            <person name="Kang J.W."/>
            <person name="Lee S.D."/>
        </authorList>
    </citation>
    <scope>NUCLEOTIDE SEQUENCE [LARGE SCALE GENOMIC DNA]</scope>
    <source>
        <strain evidence="15 16">GH4-78</strain>
    </source>
</reference>
<name>A0A4R5LU02_9GAMM</name>
<evidence type="ECO:0000256" key="11">
    <source>
        <dbReference type="PROSITE-ProRule" id="PRU01360"/>
    </source>
</evidence>
<dbReference type="InterPro" id="IPR039426">
    <property type="entry name" value="TonB-dep_rcpt-like"/>
</dbReference>
<dbReference type="PROSITE" id="PS52016">
    <property type="entry name" value="TONB_DEPENDENT_REC_3"/>
    <property type="match status" value="1"/>
</dbReference>
<dbReference type="EMBL" id="SMSE01000001">
    <property type="protein sequence ID" value="TDG14866.1"/>
    <property type="molecule type" value="Genomic_DNA"/>
</dbReference>
<evidence type="ECO:0000259" key="13">
    <source>
        <dbReference type="Pfam" id="PF00593"/>
    </source>
</evidence>
<dbReference type="RefSeq" id="WP_133209031.1">
    <property type="nucleotide sequence ID" value="NZ_SMSE01000001.1"/>
</dbReference>
<evidence type="ECO:0000256" key="1">
    <source>
        <dbReference type="ARBA" id="ARBA00004571"/>
    </source>
</evidence>
<evidence type="ECO:0000256" key="7">
    <source>
        <dbReference type="ARBA" id="ARBA00023065"/>
    </source>
</evidence>
<dbReference type="InterPro" id="IPR012910">
    <property type="entry name" value="Plug_dom"/>
</dbReference>
<evidence type="ECO:0000256" key="4">
    <source>
        <dbReference type="ARBA" id="ARBA00022496"/>
    </source>
</evidence>
<evidence type="ECO:0000313" key="16">
    <source>
        <dbReference type="Proteomes" id="UP000295554"/>
    </source>
</evidence>
<proteinExistence type="inferred from homology"/>
<keyword evidence="6" id="KW-0408">Iron</keyword>
<keyword evidence="10 11" id="KW-0998">Cell outer membrane</keyword>
<evidence type="ECO:0000256" key="5">
    <source>
        <dbReference type="ARBA" id="ARBA00022692"/>
    </source>
</evidence>
<dbReference type="AlphaFoldDB" id="A0A4R5LU02"/>
<keyword evidence="9 11" id="KW-0472">Membrane</keyword>
<dbReference type="PANTHER" id="PTHR32552">
    <property type="entry name" value="FERRICHROME IRON RECEPTOR-RELATED"/>
    <property type="match status" value="1"/>
</dbReference>
<evidence type="ECO:0000256" key="6">
    <source>
        <dbReference type="ARBA" id="ARBA00023004"/>
    </source>
</evidence>
<comment type="similarity">
    <text evidence="11 12">Belongs to the TonB-dependent receptor family.</text>
</comment>
<keyword evidence="8 12" id="KW-0798">TonB box</keyword>
<dbReference type="SUPFAM" id="SSF56935">
    <property type="entry name" value="Porins"/>
    <property type="match status" value="1"/>
</dbReference>
<feature type="domain" description="TonB-dependent receptor-like beta-barrel" evidence="13">
    <location>
        <begin position="295"/>
        <end position="767"/>
    </location>
</feature>
<keyword evidence="7" id="KW-0406">Ion transport</keyword>
<keyword evidence="4" id="KW-0410">Iron transport</keyword>
<evidence type="ECO:0000313" key="15">
    <source>
        <dbReference type="EMBL" id="TDG14866.1"/>
    </source>
</evidence>
<protein>
    <submittedName>
        <fullName evidence="15">TonB-dependent receptor</fullName>
    </submittedName>
</protein>
<dbReference type="Pfam" id="PF07715">
    <property type="entry name" value="Plug"/>
    <property type="match status" value="1"/>
</dbReference>
<evidence type="ECO:0000256" key="9">
    <source>
        <dbReference type="ARBA" id="ARBA00023136"/>
    </source>
</evidence>
<dbReference type="Proteomes" id="UP000295554">
    <property type="component" value="Unassembled WGS sequence"/>
</dbReference>
<organism evidence="15 16">
    <name type="scientific">Seongchinamella unica</name>
    <dbReference type="NCBI Taxonomy" id="2547392"/>
    <lineage>
        <taxon>Bacteria</taxon>
        <taxon>Pseudomonadati</taxon>
        <taxon>Pseudomonadota</taxon>
        <taxon>Gammaproteobacteria</taxon>
        <taxon>Cellvibrionales</taxon>
        <taxon>Halieaceae</taxon>
        <taxon>Seongchinamella</taxon>
    </lineage>
</organism>
<dbReference type="GO" id="GO:0009279">
    <property type="term" value="C:cell outer membrane"/>
    <property type="evidence" value="ECO:0007669"/>
    <property type="project" value="UniProtKB-SubCell"/>
</dbReference>
<evidence type="ECO:0000256" key="10">
    <source>
        <dbReference type="ARBA" id="ARBA00023237"/>
    </source>
</evidence>
<dbReference type="OrthoDB" id="7051185at2"/>
<evidence type="ECO:0000256" key="3">
    <source>
        <dbReference type="ARBA" id="ARBA00022452"/>
    </source>
</evidence>
<keyword evidence="15" id="KW-0675">Receptor</keyword>
<dbReference type="GO" id="GO:0006826">
    <property type="term" value="P:iron ion transport"/>
    <property type="evidence" value="ECO:0007669"/>
    <property type="project" value="UniProtKB-KW"/>
</dbReference>
<dbReference type="Gene3D" id="2.40.170.20">
    <property type="entry name" value="TonB-dependent receptor, beta-barrel domain"/>
    <property type="match status" value="2"/>
</dbReference>
<comment type="caution">
    <text evidence="15">The sequence shown here is derived from an EMBL/GenBank/DDBJ whole genome shotgun (WGS) entry which is preliminary data.</text>
</comment>
<gene>
    <name evidence="15" type="ORF">E2F43_01070</name>
</gene>
<dbReference type="InterPro" id="IPR000531">
    <property type="entry name" value="Beta-barrel_TonB"/>
</dbReference>
<evidence type="ECO:0000256" key="2">
    <source>
        <dbReference type="ARBA" id="ARBA00022448"/>
    </source>
</evidence>
<keyword evidence="2 11" id="KW-0813">Transport</keyword>
<evidence type="ECO:0000256" key="8">
    <source>
        <dbReference type="ARBA" id="ARBA00023077"/>
    </source>
</evidence>